<reference evidence="4" key="1">
    <citation type="submission" date="2010-11" db="EMBL/GenBank/DDBJ databases">
        <title>The complete genome of Desulfurococcus mucosus DSM 2162.</title>
        <authorList>
            <consortium name="US DOE Joint Genome Institute (JGI-PGF)"/>
            <person name="Lucas S."/>
            <person name="Copeland A."/>
            <person name="Lapidus A."/>
            <person name="Bruce D."/>
            <person name="Goodwin L."/>
            <person name="Pitluck S."/>
            <person name="Kyrpides N."/>
            <person name="Mavromatis K."/>
            <person name="Pagani I."/>
            <person name="Ivanova N."/>
            <person name="Ovchinnikova G."/>
            <person name="Chertkov O."/>
            <person name="Held B."/>
            <person name="Brettin T."/>
            <person name="Detter J.C."/>
            <person name="Tapia R."/>
            <person name="Han C."/>
            <person name="Land M."/>
            <person name="Hauser L."/>
            <person name="Markowitz V."/>
            <person name="Cheng J.-F."/>
            <person name="Hugenholtz P."/>
            <person name="Woyke T."/>
            <person name="Wu D."/>
            <person name="Wirth R."/>
            <person name="Bilek Y."/>
            <person name="Hader T."/>
            <person name="Klenk H.-P."/>
            <person name="Eisen J.A."/>
        </authorList>
    </citation>
    <scope>NUCLEOTIDE SEQUENCE [LARGE SCALE GENOMIC DNA]</scope>
    <source>
        <strain evidence="4">ATCC 35584 / DSM 2162 / JCM 9187 / O7/1</strain>
    </source>
</reference>
<keyword evidence="1" id="KW-0812">Transmembrane</keyword>
<dbReference type="eggNOG" id="arCOG01310">
    <property type="taxonomic scope" value="Archaea"/>
</dbReference>
<organism evidence="3 4">
    <name type="scientific">Desulfurococcus mucosus (strain ATCC 35584 / DSM 2162 / JCM 9187 / O7/1)</name>
    <dbReference type="NCBI Taxonomy" id="765177"/>
    <lineage>
        <taxon>Archaea</taxon>
        <taxon>Thermoproteota</taxon>
        <taxon>Thermoprotei</taxon>
        <taxon>Desulfurococcales</taxon>
        <taxon>Desulfurococcaceae</taxon>
        <taxon>Desulfurococcus</taxon>
    </lineage>
</organism>
<evidence type="ECO:0000313" key="4">
    <source>
        <dbReference type="Proteomes" id="UP000001068"/>
    </source>
</evidence>
<evidence type="ECO:0000259" key="2">
    <source>
        <dbReference type="Pfam" id="PF09985"/>
    </source>
</evidence>
<gene>
    <name evidence="3" type="ordered locus">Desmu_0497</name>
</gene>
<proteinExistence type="predicted"/>
<keyword evidence="4" id="KW-1185">Reference proteome</keyword>
<dbReference type="Pfam" id="PF09985">
    <property type="entry name" value="Glucodextran_C"/>
    <property type="match status" value="1"/>
</dbReference>
<dbReference type="HOGENOM" id="CLU_014234_0_0_2"/>
<feature type="domain" description="Glucodextranase-like C-terminal" evidence="2">
    <location>
        <begin position="325"/>
        <end position="566"/>
    </location>
</feature>
<dbReference type="Gene3D" id="2.60.40.1190">
    <property type="match status" value="1"/>
</dbReference>
<dbReference type="OrthoDB" id="18576at2157"/>
<dbReference type="EMBL" id="CP002363">
    <property type="protein sequence ID" value="ADV64810.1"/>
    <property type="molecule type" value="Genomic_DNA"/>
</dbReference>
<dbReference type="SUPFAM" id="SSF49344">
    <property type="entry name" value="CBD9-like"/>
    <property type="match status" value="1"/>
</dbReference>
<dbReference type="CDD" id="cd09626">
    <property type="entry name" value="DOMON_glucodextranase_like"/>
    <property type="match status" value="1"/>
</dbReference>
<feature type="transmembrane region" description="Helical" evidence="1">
    <location>
        <begin position="625"/>
        <end position="646"/>
    </location>
</feature>
<name>E8R8I4_DESM0</name>
<dbReference type="KEGG" id="dmu:Desmu_0497"/>
<dbReference type="Proteomes" id="UP000001068">
    <property type="component" value="Chromosome"/>
</dbReference>
<dbReference type="STRING" id="765177.Desmu_0497"/>
<evidence type="ECO:0000313" key="3">
    <source>
        <dbReference type="EMBL" id="ADV64810.1"/>
    </source>
</evidence>
<sequence precursor="true">MHRILVSLLIISLLLLPGIAILPRAETQQPLKTVTVAVDLAHGESDKYLNYIMGNLTFVNWKIIPKGSTINSDVLKDVDILLIGQPTVAFTPDELDAISKWLDTGRKALYVAGDSDYGGGPTTIDNVNKLLEYIGAKLRLEQAAAYSDPSMNYTYKGVTYPTCTAAYYRMLAFVEPDNIPGLSTWMLDQGVTKPILMHGPGVVIWVDENGNYRDPVKDTFPGLIRIAWFHKAYIGDNKPPAPYVYNPVTYGQGAGWFDFVAYAAEYWSSKNVVITVASESLYGDYEPAWASSYYNVSLDGPRFVENLLKWWIKLVVQPSYMADKVLEVNDPSGDDKGQGTLRYPTNPVFKPGVFDMLKFTVLQDKEYIYLQIQVKDLGGNPWGGPNGFCLQHIQVYIKTTDNTLPVNTSTMGLYVNLAPGWNYALAAVPGWGNTPFPDGEVSALFKADGSLIADEYNNGTLFDVYAFTNANIIEVKIAKSLLGDTGNIGNWIWYVFLTSYDGFGEKKIRGIQAGDPGEWALGGGDPQALLANVQPKVVDLLAPSEQEQYTMLSSYDTAAGKPATVYGVKGGSIYYPPVTVTTTITTTVTTTQTYVSTTTETVTTTQVSTTTLTSTTTSISTQLDVTTTGIIAVITLVIGIAVGMLFKKK</sequence>
<accession>E8R8I4</accession>
<dbReference type="InterPro" id="IPR019248">
    <property type="entry name" value="Glucodextran_C"/>
</dbReference>
<dbReference type="RefSeq" id="WP_013562032.1">
    <property type="nucleotide sequence ID" value="NC_014961.1"/>
</dbReference>
<reference evidence="3 4" key="2">
    <citation type="journal article" date="2011" name="Stand. Genomic Sci.">
        <title>Complete genome sequence of Desulfurococcus mucosus type strain (O7/1).</title>
        <authorList>
            <person name="Wirth R."/>
            <person name="Chertkov O."/>
            <person name="Held B."/>
            <person name="Lapidus A."/>
            <person name="Nolan M."/>
            <person name="Lucas S."/>
            <person name="Hammon N."/>
            <person name="Deshpande S."/>
            <person name="Cheng J.F."/>
            <person name="Tapia R."/>
            <person name="Han C."/>
            <person name="Goodwin L."/>
            <person name="Pitluck S."/>
            <person name="Liolios K."/>
            <person name="Ioanna P."/>
            <person name="Ivanova N."/>
            <person name="Mavromatis K."/>
            <person name="Mikhailova N."/>
            <person name="Pati A."/>
            <person name="Chen A."/>
            <person name="Palaniappan K."/>
            <person name="Land M."/>
            <person name="Hauser L."/>
            <person name="Chang Y.J."/>
            <person name="Jeffries C.D."/>
            <person name="Bilek Y."/>
            <person name="Hader T."/>
            <person name="Rohde M."/>
            <person name="Spring S."/>
            <person name="Sikorski J."/>
            <person name="Goker M."/>
            <person name="Woyke T."/>
            <person name="Bristow J."/>
            <person name="Eisen J.A."/>
            <person name="Markowitz V."/>
            <person name="Hugenholtz P."/>
            <person name="Kyrpides N.C."/>
            <person name="Klenk H.P."/>
        </authorList>
    </citation>
    <scope>NUCLEOTIDE SEQUENCE [LARGE SCALE GENOMIC DNA]</scope>
    <source>
        <strain evidence="4">ATCC 35584 / DSM 2162 / JCM 9187 / O7/1</strain>
    </source>
</reference>
<keyword evidence="1" id="KW-1133">Transmembrane helix</keyword>
<evidence type="ECO:0000256" key="1">
    <source>
        <dbReference type="SAM" id="Phobius"/>
    </source>
</evidence>
<dbReference type="GeneID" id="10153190"/>
<protein>
    <recommendedName>
        <fullName evidence="2">Glucodextranase-like C-terminal domain-containing protein</fullName>
    </recommendedName>
</protein>
<dbReference type="AlphaFoldDB" id="E8R8I4"/>
<keyword evidence="1" id="KW-0472">Membrane</keyword>